<dbReference type="SUPFAM" id="SSF48403">
    <property type="entry name" value="Ankyrin repeat"/>
    <property type="match status" value="1"/>
</dbReference>
<dbReference type="eggNOG" id="KOG2207">
    <property type="taxonomic scope" value="Eukaryota"/>
</dbReference>
<dbReference type="PaxDb" id="2903-EOD36796"/>
<dbReference type="GO" id="GO:0006139">
    <property type="term" value="P:nucleobase-containing compound metabolic process"/>
    <property type="evidence" value="ECO:0007669"/>
    <property type="project" value="InterPro"/>
</dbReference>
<dbReference type="GeneID" id="17282066"/>
<dbReference type="HOGENOM" id="CLU_526236_0_0_1"/>
<feature type="domain" description="3'-5' exonuclease" evidence="3">
    <location>
        <begin position="427"/>
        <end position="478"/>
    </location>
</feature>
<accession>A0A0D3KM11</accession>
<organism evidence="4 5">
    <name type="scientific">Emiliania huxleyi (strain CCMP1516)</name>
    <dbReference type="NCBI Taxonomy" id="280463"/>
    <lineage>
        <taxon>Eukaryota</taxon>
        <taxon>Haptista</taxon>
        <taxon>Haptophyta</taxon>
        <taxon>Prymnesiophyceae</taxon>
        <taxon>Isochrysidales</taxon>
        <taxon>Noelaerhabdaceae</taxon>
        <taxon>Emiliania</taxon>
    </lineage>
</organism>
<evidence type="ECO:0000313" key="4">
    <source>
        <dbReference type="EnsemblProtists" id="EOD36796"/>
    </source>
</evidence>
<dbReference type="STRING" id="2903.R1FMF4"/>
<evidence type="ECO:0000256" key="2">
    <source>
        <dbReference type="SAM" id="MobiDB-lite"/>
    </source>
</evidence>
<proteinExistence type="predicted"/>
<dbReference type="Gene3D" id="1.25.40.20">
    <property type="entry name" value="Ankyrin repeat-containing domain"/>
    <property type="match status" value="1"/>
</dbReference>
<dbReference type="InterPro" id="IPR036770">
    <property type="entry name" value="Ankyrin_rpt-contain_sf"/>
</dbReference>
<dbReference type="AlphaFoldDB" id="A0A0D3KM11"/>
<dbReference type="GO" id="GO:0008408">
    <property type="term" value="F:3'-5' exonuclease activity"/>
    <property type="evidence" value="ECO:0007669"/>
    <property type="project" value="InterPro"/>
</dbReference>
<dbReference type="EnsemblProtists" id="EOD36796">
    <property type="protein sequence ID" value="EOD36796"/>
    <property type="gene ID" value="EMIHUDRAFT_98203"/>
</dbReference>
<dbReference type="InterPro" id="IPR052408">
    <property type="entry name" value="Exonuclease_MUT-7-like"/>
</dbReference>
<dbReference type="InterPro" id="IPR012337">
    <property type="entry name" value="RNaseH-like_sf"/>
</dbReference>
<feature type="repeat" description="ANK" evidence="1">
    <location>
        <begin position="92"/>
        <end position="124"/>
    </location>
</feature>
<dbReference type="SUPFAM" id="SSF53098">
    <property type="entry name" value="Ribonuclease H-like"/>
    <property type="match status" value="1"/>
</dbReference>
<dbReference type="KEGG" id="ehx:EMIHUDRAFT_98203"/>
<feature type="repeat" description="ANK" evidence="1">
    <location>
        <begin position="55"/>
        <end position="87"/>
    </location>
</feature>
<dbReference type="InterPro" id="IPR002562">
    <property type="entry name" value="3'-5'_exonuclease_dom"/>
</dbReference>
<dbReference type="SMART" id="SM00248">
    <property type="entry name" value="ANK"/>
    <property type="match status" value="2"/>
</dbReference>
<feature type="region of interest" description="Disordered" evidence="2">
    <location>
        <begin position="211"/>
        <end position="259"/>
    </location>
</feature>
<evidence type="ECO:0000313" key="5">
    <source>
        <dbReference type="Proteomes" id="UP000013827"/>
    </source>
</evidence>
<reference evidence="5" key="1">
    <citation type="journal article" date="2013" name="Nature">
        <title>Pan genome of the phytoplankton Emiliania underpins its global distribution.</title>
        <authorList>
            <person name="Read B.A."/>
            <person name="Kegel J."/>
            <person name="Klute M.J."/>
            <person name="Kuo A."/>
            <person name="Lefebvre S.C."/>
            <person name="Maumus F."/>
            <person name="Mayer C."/>
            <person name="Miller J."/>
            <person name="Monier A."/>
            <person name="Salamov A."/>
            <person name="Young J."/>
            <person name="Aguilar M."/>
            <person name="Claverie J.M."/>
            <person name="Frickenhaus S."/>
            <person name="Gonzalez K."/>
            <person name="Herman E.K."/>
            <person name="Lin Y.C."/>
            <person name="Napier J."/>
            <person name="Ogata H."/>
            <person name="Sarno A.F."/>
            <person name="Shmutz J."/>
            <person name="Schroeder D."/>
            <person name="de Vargas C."/>
            <person name="Verret F."/>
            <person name="von Dassow P."/>
            <person name="Valentin K."/>
            <person name="Van de Peer Y."/>
            <person name="Wheeler G."/>
            <person name="Dacks J.B."/>
            <person name="Delwiche C.F."/>
            <person name="Dyhrman S.T."/>
            <person name="Glockner G."/>
            <person name="John U."/>
            <person name="Richards T."/>
            <person name="Worden A.Z."/>
            <person name="Zhang X."/>
            <person name="Grigoriev I.V."/>
            <person name="Allen A.E."/>
            <person name="Bidle K."/>
            <person name="Borodovsky M."/>
            <person name="Bowler C."/>
            <person name="Brownlee C."/>
            <person name="Cock J.M."/>
            <person name="Elias M."/>
            <person name="Gladyshev V.N."/>
            <person name="Groth M."/>
            <person name="Guda C."/>
            <person name="Hadaegh A."/>
            <person name="Iglesias-Rodriguez M.D."/>
            <person name="Jenkins J."/>
            <person name="Jones B.M."/>
            <person name="Lawson T."/>
            <person name="Leese F."/>
            <person name="Lindquist E."/>
            <person name="Lobanov A."/>
            <person name="Lomsadze A."/>
            <person name="Malik S.B."/>
            <person name="Marsh M.E."/>
            <person name="Mackinder L."/>
            <person name="Mock T."/>
            <person name="Mueller-Roeber B."/>
            <person name="Pagarete A."/>
            <person name="Parker M."/>
            <person name="Probert I."/>
            <person name="Quesneville H."/>
            <person name="Raines C."/>
            <person name="Rensing S.A."/>
            <person name="Riano-Pachon D.M."/>
            <person name="Richier S."/>
            <person name="Rokitta S."/>
            <person name="Shiraiwa Y."/>
            <person name="Soanes D.M."/>
            <person name="van der Giezen M."/>
            <person name="Wahlund T.M."/>
            <person name="Williams B."/>
            <person name="Wilson W."/>
            <person name="Wolfe G."/>
            <person name="Wurch L.L."/>
        </authorList>
    </citation>
    <scope>NUCLEOTIDE SEQUENCE</scope>
</reference>
<evidence type="ECO:0000259" key="3">
    <source>
        <dbReference type="Pfam" id="PF01612"/>
    </source>
</evidence>
<keyword evidence="5" id="KW-1185">Reference proteome</keyword>
<name>A0A0D3KM11_EMIH1</name>
<dbReference type="PROSITE" id="PS50297">
    <property type="entry name" value="ANK_REP_REGION"/>
    <property type="match status" value="2"/>
</dbReference>
<dbReference type="InterPro" id="IPR036397">
    <property type="entry name" value="RNaseH_sf"/>
</dbReference>
<dbReference type="Pfam" id="PF00023">
    <property type="entry name" value="Ank"/>
    <property type="match status" value="2"/>
</dbReference>
<dbReference type="PANTHER" id="PTHR47765">
    <property type="entry name" value="3'-5' EXONUCLEASE DOMAIN-CONTAINING PROTEIN"/>
    <property type="match status" value="1"/>
</dbReference>
<reference evidence="4" key="2">
    <citation type="submission" date="2024-10" db="UniProtKB">
        <authorList>
            <consortium name="EnsemblProtists"/>
        </authorList>
    </citation>
    <scope>IDENTIFICATION</scope>
</reference>
<evidence type="ECO:0000256" key="1">
    <source>
        <dbReference type="PROSITE-ProRule" id="PRU00023"/>
    </source>
</evidence>
<sequence>MLIAGGASIAVAHPPPAAAALRRAAGAADGGALEAMLARLGDSAAREVDEALDESGRSPLHHACWRGALSNVERLLDLGCDLDAWSTGDHSYGKTPIFYAVTRCRSDVVSLLLRRGARTRLLNNKGQSVLSLAATHLSPAAVAAVESAERAEPAVLPPPLRMRIEALPEDRRPLLRPGGWLDFKARFDDGQVYGDLDPRFHPEAEGDVVTRLAVNPTTAESRRKKNRGRKPIAAPRGGDAAEGPAPPLPVGRAGRPGDADSSAAVAAAIDAAVAPLEAWLAARGAAVALEEVAGEEAAAGARRLPVQLAVTEGSGEAAFVCDALQRGPAAAQYLSALGSELRSLLLSPAPPLPVGFAFAADAQKLAAWLREAEAAGGEAEAAGGGGEAEAVGGEEEGRALVRRIREATVDVQRLAEDAGLGSRSQAPSLQAACAHWLLQRLDKQEQCSDWAARPLSEEQAAYAATDAAACLRVLDAMEADWGEEEAAPPLDARLRWAWHPGCDPLDDDARRLTWWNGL</sequence>
<keyword evidence="1" id="KW-0040">ANK repeat</keyword>
<dbReference type="Pfam" id="PF01612">
    <property type="entry name" value="DNA_pol_A_exo1"/>
    <property type="match status" value="1"/>
</dbReference>
<dbReference type="GO" id="GO:0003676">
    <property type="term" value="F:nucleic acid binding"/>
    <property type="evidence" value="ECO:0007669"/>
    <property type="project" value="InterPro"/>
</dbReference>
<dbReference type="InterPro" id="IPR002110">
    <property type="entry name" value="Ankyrin_rpt"/>
</dbReference>
<dbReference type="PANTHER" id="PTHR47765:SF2">
    <property type="entry name" value="EXONUCLEASE MUT-7 HOMOLOG"/>
    <property type="match status" value="1"/>
</dbReference>
<dbReference type="RefSeq" id="XP_005789225.1">
    <property type="nucleotide sequence ID" value="XM_005789168.1"/>
</dbReference>
<dbReference type="PROSITE" id="PS50088">
    <property type="entry name" value="ANK_REPEAT"/>
    <property type="match status" value="2"/>
</dbReference>
<dbReference type="Gene3D" id="3.30.420.10">
    <property type="entry name" value="Ribonuclease H-like superfamily/Ribonuclease H"/>
    <property type="match status" value="1"/>
</dbReference>
<dbReference type="Proteomes" id="UP000013827">
    <property type="component" value="Unassembled WGS sequence"/>
</dbReference>
<protein>
    <recommendedName>
        <fullName evidence="3">3'-5' exonuclease domain-containing protein</fullName>
    </recommendedName>
</protein>